<evidence type="ECO:0000313" key="2">
    <source>
        <dbReference type="EMBL" id="RHN39880.1"/>
    </source>
</evidence>
<dbReference type="EnsemblPlants" id="AET02035">
    <property type="protein sequence ID" value="AET02035"/>
    <property type="gene ID" value="MTR_8g030480"/>
</dbReference>
<keyword evidence="4" id="KW-1185">Reference proteome</keyword>
<dbReference type="HOGENOM" id="CLU_2561845_0_0_1"/>
<reference evidence="1 4" key="2">
    <citation type="journal article" date="2014" name="BMC Genomics">
        <title>An improved genome release (version Mt4.0) for the model legume Medicago truncatula.</title>
        <authorList>
            <person name="Tang H."/>
            <person name="Krishnakumar V."/>
            <person name="Bidwell S."/>
            <person name="Rosen B."/>
            <person name="Chan A."/>
            <person name="Zhou S."/>
            <person name="Gentzbittel L."/>
            <person name="Childs K.L."/>
            <person name="Yandell M."/>
            <person name="Gundlach H."/>
            <person name="Mayer K.F."/>
            <person name="Schwartz D.C."/>
            <person name="Town C.D."/>
        </authorList>
    </citation>
    <scope>GENOME REANNOTATION</scope>
    <source>
        <strain evidence="3 4">cv. Jemalong A17</strain>
    </source>
</reference>
<dbReference type="EMBL" id="CM001224">
    <property type="protein sequence ID" value="AET02035.2"/>
    <property type="molecule type" value="Genomic_DNA"/>
</dbReference>
<proteinExistence type="predicted"/>
<reference evidence="1 4" key="1">
    <citation type="journal article" date="2011" name="Nature">
        <title>The Medicago genome provides insight into the evolution of rhizobial symbioses.</title>
        <authorList>
            <person name="Young N.D."/>
            <person name="Debelle F."/>
            <person name="Oldroyd G.E."/>
            <person name="Geurts R."/>
            <person name="Cannon S.B."/>
            <person name="Udvardi M.K."/>
            <person name="Benedito V.A."/>
            <person name="Mayer K.F."/>
            <person name="Gouzy J."/>
            <person name="Schoof H."/>
            <person name="Van de Peer Y."/>
            <person name="Proost S."/>
            <person name="Cook D.R."/>
            <person name="Meyers B.C."/>
            <person name="Spannagl M."/>
            <person name="Cheung F."/>
            <person name="De Mita S."/>
            <person name="Krishnakumar V."/>
            <person name="Gundlach H."/>
            <person name="Zhou S."/>
            <person name="Mudge J."/>
            <person name="Bharti A.K."/>
            <person name="Murray J.D."/>
            <person name="Naoumkina M.A."/>
            <person name="Rosen B."/>
            <person name="Silverstein K.A."/>
            <person name="Tang H."/>
            <person name="Rombauts S."/>
            <person name="Zhao P.X."/>
            <person name="Zhou P."/>
            <person name="Barbe V."/>
            <person name="Bardou P."/>
            <person name="Bechner M."/>
            <person name="Bellec A."/>
            <person name="Berger A."/>
            <person name="Berges H."/>
            <person name="Bidwell S."/>
            <person name="Bisseling T."/>
            <person name="Choisne N."/>
            <person name="Couloux A."/>
            <person name="Denny R."/>
            <person name="Deshpande S."/>
            <person name="Dai X."/>
            <person name="Doyle J.J."/>
            <person name="Dudez A.M."/>
            <person name="Farmer A.D."/>
            <person name="Fouteau S."/>
            <person name="Franken C."/>
            <person name="Gibelin C."/>
            <person name="Gish J."/>
            <person name="Goldstein S."/>
            <person name="Gonzalez A.J."/>
            <person name="Green P.J."/>
            <person name="Hallab A."/>
            <person name="Hartog M."/>
            <person name="Hua A."/>
            <person name="Humphray S.J."/>
            <person name="Jeong D.H."/>
            <person name="Jing Y."/>
            <person name="Jocker A."/>
            <person name="Kenton S.M."/>
            <person name="Kim D.J."/>
            <person name="Klee K."/>
            <person name="Lai H."/>
            <person name="Lang C."/>
            <person name="Lin S."/>
            <person name="Macmil S.L."/>
            <person name="Magdelenat G."/>
            <person name="Matthews L."/>
            <person name="McCorrison J."/>
            <person name="Monaghan E.L."/>
            <person name="Mun J.H."/>
            <person name="Najar F.Z."/>
            <person name="Nicholson C."/>
            <person name="Noirot C."/>
            <person name="O'Bleness M."/>
            <person name="Paule C.R."/>
            <person name="Poulain J."/>
            <person name="Prion F."/>
            <person name="Qin B."/>
            <person name="Qu C."/>
            <person name="Retzel E.F."/>
            <person name="Riddle C."/>
            <person name="Sallet E."/>
            <person name="Samain S."/>
            <person name="Samson N."/>
            <person name="Sanders I."/>
            <person name="Saurat O."/>
            <person name="Scarpelli C."/>
            <person name="Schiex T."/>
            <person name="Segurens B."/>
            <person name="Severin A.J."/>
            <person name="Sherrier D.J."/>
            <person name="Shi R."/>
            <person name="Sims S."/>
            <person name="Singer S.R."/>
            <person name="Sinharoy S."/>
            <person name="Sterck L."/>
            <person name="Viollet A."/>
            <person name="Wang B.B."/>
            <person name="Wang K."/>
            <person name="Wang M."/>
            <person name="Wang X."/>
            <person name="Warfsmann J."/>
            <person name="Weissenbach J."/>
            <person name="White D.D."/>
            <person name="White J.D."/>
            <person name="Wiley G.B."/>
            <person name="Wincker P."/>
            <person name="Xing Y."/>
            <person name="Yang L."/>
            <person name="Yao Z."/>
            <person name="Ying F."/>
            <person name="Zhai J."/>
            <person name="Zhou L."/>
            <person name="Zuber A."/>
            <person name="Denarie J."/>
            <person name="Dixon R.A."/>
            <person name="May G.D."/>
            <person name="Schwartz D.C."/>
            <person name="Rogers J."/>
            <person name="Quetier F."/>
            <person name="Town C.D."/>
            <person name="Roe B.A."/>
        </authorList>
    </citation>
    <scope>NUCLEOTIDE SEQUENCE [LARGE SCALE GENOMIC DNA]</scope>
    <source>
        <strain evidence="1">A17</strain>
        <strain evidence="3 4">cv. Jemalong A17</strain>
    </source>
</reference>
<dbReference type="Proteomes" id="UP000002051">
    <property type="component" value="Chromosome 8"/>
</dbReference>
<evidence type="ECO:0000313" key="4">
    <source>
        <dbReference type="Proteomes" id="UP000002051"/>
    </source>
</evidence>
<reference evidence="2" key="4">
    <citation type="journal article" date="2018" name="Nat. Plants">
        <title>Whole-genome landscape of Medicago truncatula symbiotic genes.</title>
        <authorList>
            <person name="Pecrix Y."/>
            <person name="Gamas P."/>
            <person name="Carrere S."/>
        </authorList>
    </citation>
    <scope>NUCLEOTIDE SEQUENCE</scope>
    <source>
        <tissue evidence="2">Leaves</tissue>
    </source>
</reference>
<dbReference type="AlphaFoldDB" id="G7LAX6"/>
<evidence type="ECO:0000313" key="3">
    <source>
        <dbReference type="EnsemblPlants" id="AET02035"/>
    </source>
</evidence>
<dbReference type="Gramene" id="rna45962">
    <property type="protein sequence ID" value="RHN39880.1"/>
    <property type="gene ID" value="gene45962"/>
</dbReference>
<dbReference type="EMBL" id="PSQE01000008">
    <property type="protein sequence ID" value="RHN39880.1"/>
    <property type="molecule type" value="Genomic_DNA"/>
</dbReference>
<dbReference type="PaxDb" id="3880-AET02035"/>
<evidence type="ECO:0000313" key="1">
    <source>
        <dbReference type="EMBL" id="AET02035.2"/>
    </source>
</evidence>
<sequence>MPSLESSFSSTFFSSFASAAGAAAAAAPHLEAATAAAPPPYGFDIISGRGKVTAQNNQQISSDDLHFWLVRLGFCCCDRVVC</sequence>
<dbReference type="Proteomes" id="UP000265566">
    <property type="component" value="Chromosome 8"/>
</dbReference>
<organism evidence="1 4">
    <name type="scientific">Medicago truncatula</name>
    <name type="common">Barrel medic</name>
    <name type="synonym">Medicago tribuloides</name>
    <dbReference type="NCBI Taxonomy" id="3880"/>
    <lineage>
        <taxon>Eukaryota</taxon>
        <taxon>Viridiplantae</taxon>
        <taxon>Streptophyta</taxon>
        <taxon>Embryophyta</taxon>
        <taxon>Tracheophyta</taxon>
        <taxon>Spermatophyta</taxon>
        <taxon>Magnoliopsida</taxon>
        <taxon>eudicotyledons</taxon>
        <taxon>Gunneridae</taxon>
        <taxon>Pentapetalae</taxon>
        <taxon>rosids</taxon>
        <taxon>fabids</taxon>
        <taxon>Fabales</taxon>
        <taxon>Fabaceae</taxon>
        <taxon>Papilionoideae</taxon>
        <taxon>50 kb inversion clade</taxon>
        <taxon>NPAAA clade</taxon>
        <taxon>Hologalegina</taxon>
        <taxon>IRL clade</taxon>
        <taxon>Trifolieae</taxon>
        <taxon>Medicago</taxon>
    </lineage>
</organism>
<accession>G7LAX6</accession>
<reference evidence="3" key="3">
    <citation type="submission" date="2015-04" db="UniProtKB">
        <authorList>
            <consortium name="EnsemblPlants"/>
        </authorList>
    </citation>
    <scope>IDENTIFICATION</scope>
    <source>
        <strain evidence="3">cv. Jemalong A17</strain>
    </source>
</reference>
<protein>
    <submittedName>
        <fullName evidence="1 3">Uncharacterized protein</fullName>
    </submittedName>
</protein>
<gene>
    <name evidence="1" type="ordered locus">MTR_8g030480</name>
    <name evidence="2" type="ORF">MtrunA17_Chr8g0348741</name>
</gene>
<accession>A0A0C3XYE3</accession>
<name>G7LAX6_MEDTR</name>